<dbReference type="EMBL" id="SWBR01000004">
    <property type="protein sequence ID" value="TKC06545.1"/>
    <property type="molecule type" value="Genomic_DNA"/>
</dbReference>
<sequence>MMKREKFLELLTRKLSGEISDEDSELLDKVIEGNEEYRLLSIELGRYFNGKENLGSSAGKLGRTWETITAAKNEGLDGRFDYSAPKQNSFFTTALFKIAAMLVLVIGAGLLGYHLLERSPEGDLDKIAASDQKVFKILDDGTKIWLNKRTTISYNKDFGKHRREITLEGEAYFDVAKNRKTPLFIHAGNIDIEVKGTAFNVNAYKENPDIQVALVRGLIQVSDRLDDKNSVQLHPNEKLIFSKLTRGDQHGFRVLPLTPNLLLTDTKWTVDTLVFHKEKLKDLALRMEKKYGLKIEIQGEHLREKRFSGTFTDETIQQALRALKLSYPLTYTIGDKLVVIKDWR</sequence>
<feature type="transmembrane region" description="Helical" evidence="1">
    <location>
        <begin position="94"/>
        <end position="116"/>
    </location>
</feature>
<dbReference type="GO" id="GO:0016989">
    <property type="term" value="F:sigma factor antagonist activity"/>
    <property type="evidence" value="ECO:0007669"/>
    <property type="project" value="TreeGrafter"/>
</dbReference>
<dbReference type="InterPro" id="IPR012373">
    <property type="entry name" value="Ferrdict_sens_TM"/>
</dbReference>
<reference evidence="4 5" key="1">
    <citation type="submission" date="2019-04" db="EMBL/GenBank/DDBJ databases">
        <title>Pedobacter sp. RP-3-22 sp. nov., isolated from Arctic soil.</title>
        <authorList>
            <person name="Dahal R.H."/>
            <person name="Kim D.-U."/>
        </authorList>
    </citation>
    <scope>NUCLEOTIDE SEQUENCE [LARGE SCALE GENOMIC DNA]</scope>
    <source>
        <strain evidence="4 5">RP-3-22</strain>
    </source>
</reference>
<dbReference type="PIRSF" id="PIRSF018266">
    <property type="entry name" value="FecR"/>
    <property type="match status" value="1"/>
</dbReference>
<dbReference type="AlphaFoldDB" id="A0A4U1CGX7"/>
<dbReference type="Pfam" id="PF16344">
    <property type="entry name" value="FecR_C"/>
    <property type="match status" value="1"/>
</dbReference>
<dbReference type="Gene3D" id="3.55.50.30">
    <property type="match status" value="1"/>
</dbReference>
<dbReference type="PANTHER" id="PTHR30273">
    <property type="entry name" value="PERIPLASMIC SIGNAL SENSOR AND SIGMA FACTOR ACTIVATOR FECR-RELATED"/>
    <property type="match status" value="1"/>
</dbReference>
<proteinExistence type="predicted"/>
<protein>
    <submittedName>
        <fullName evidence="4">DUF4974 domain-containing protein</fullName>
    </submittedName>
</protein>
<keyword evidence="1" id="KW-0812">Transmembrane</keyword>
<feature type="domain" description="FecR protein" evidence="2">
    <location>
        <begin position="137"/>
        <end position="219"/>
    </location>
</feature>
<keyword evidence="1" id="KW-1133">Transmembrane helix</keyword>
<dbReference type="Pfam" id="PF04773">
    <property type="entry name" value="FecR"/>
    <property type="match status" value="1"/>
</dbReference>
<name>A0A4U1CGX7_9SPHI</name>
<evidence type="ECO:0000259" key="2">
    <source>
        <dbReference type="Pfam" id="PF04773"/>
    </source>
</evidence>
<evidence type="ECO:0000313" key="5">
    <source>
        <dbReference type="Proteomes" id="UP000309488"/>
    </source>
</evidence>
<dbReference type="InterPro" id="IPR032508">
    <property type="entry name" value="FecR_C"/>
</dbReference>
<evidence type="ECO:0000313" key="4">
    <source>
        <dbReference type="EMBL" id="TKC06545.1"/>
    </source>
</evidence>
<dbReference type="Gene3D" id="2.60.120.1440">
    <property type="match status" value="1"/>
</dbReference>
<keyword evidence="1" id="KW-0472">Membrane</keyword>
<dbReference type="OrthoDB" id="1523735at2"/>
<accession>A0A4U1CGX7</accession>
<gene>
    <name evidence="4" type="ORF">FA048_15150</name>
</gene>
<dbReference type="Proteomes" id="UP000309488">
    <property type="component" value="Unassembled WGS sequence"/>
</dbReference>
<dbReference type="PANTHER" id="PTHR30273:SF2">
    <property type="entry name" value="PROTEIN FECR"/>
    <property type="match status" value="1"/>
</dbReference>
<comment type="caution">
    <text evidence="4">The sequence shown here is derived from an EMBL/GenBank/DDBJ whole genome shotgun (WGS) entry which is preliminary data.</text>
</comment>
<evidence type="ECO:0000259" key="3">
    <source>
        <dbReference type="Pfam" id="PF16344"/>
    </source>
</evidence>
<dbReference type="InterPro" id="IPR006860">
    <property type="entry name" value="FecR"/>
</dbReference>
<dbReference type="RefSeq" id="WP_136842621.1">
    <property type="nucleotide sequence ID" value="NZ_SWBR01000004.1"/>
</dbReference>
<feature type="domain" description="Protein FecR C-terminal" evidence="3">
    <location>
        <begin position="273"/>
        <end position="339"/>
    </location>
</feature>
<organism evidence="4 5">
    <name type="scientific">Pedobacter polaris</name>
    <dbReference type="NCBI Taxonomy" id="2571273"/>
    <lineage>
        <taxon>Bacteria</taxon>
        <taxon>Pseudomonadati</taxon>
        <taxon>Bacteroidota</taxon>
        <taxon>Sphingobacteriia</taxon>
        <taxon>Sphingobacteriales</taxon>
        <taxon>Sphingobacteriaceae</taxon>
        <taxon>Pedobacter</taxon>
    </lineage>
</organism>
<keyword evidence="5" id="KW-1185">Reference proteome</keyword>
<evidence type="ECO:0000256" key="1">
    <source>
        <dbReference type="SAM" id="Phobius"/>
    </source>
</evidence>